<dbReference type="STRING" id="5627.A0A1C7M5L7"/>
<organism evidence="8 9">
    <name type="scientific">Grifola frondosa</name>
    <name type="common">Maitake</name>
    <name type="synonym">Polyporus frondosus</name>
    <dbReference type="NCBI Taxonomy" id="5627"/>
    <lineage>
        <taxon>Eukaryota</taxon>
        <taxon>Fungi</taxon>
        <taxon>Dikarya</taxon>
        <taxon>Basidiomycota</taxon>
        <taxon>Agaricomycotina</taxon>
        <taxon>Agaricomycetes</taxon>
        <taxon>Polyporales</taxon>
        <taxon>Grifolaceae</taxon>
        <taxon>Grifola</taxon>
    </lineage>
</organism>
<evidence type="ECO:0000313" key="9">
    <source>
        <dbReference type="Proteomes" id="UP000092993"/>
    </source>
</evidence>
<dbReference type="SUPFAM" id="SSF69645">
    <property type="entry name" value="Arp2/3 complex subunits"/>
    <property type="match status" value="2"/>
</dbReference>
<proteinExistence type="inferred from homology"/>
<feature type="region of interest" description="Disordered" evidence="7">
    <location>
        <begin position="1"/>
        <end position="34"/>
    </location>
</feature>
<dbReference type="Gene3D" id="3.30.1460.20">
    <property type="match status" value="2"/>
</dbReference>
<dbReference type="EMBL" id="LUGG01000009">
    <property type="protein sequence ID" value="OBZ72253.1"/>
    <property type="molecule type" value="Genomic_DNA"/>
</dbReference>
<dbReference type="Proteomes" id="UP000092993">
    <property type="component" value="Unassembled WGS sequence"/>
</dbReference>
<dbReference type="GO" id="GO:0005200">
    <property type="term" value="F:structural constituent of cytoskeleton"/>
    <property type="evidence" value="ECO:0007669"/>
    <property type="project" value="TreeGrafter"/>
</dbReference>
<comment type="subunit">
    <text evidence="6">Component of the Arp2/3 complex.</text>
</comment>
<evidence type="ECO:0000256" key="6">
    <source>
        <dbReference type="RuleBase" id="RU364015"/>
    </source>
</evidence>
<keyword evidence="3 6" id="KW-0963">Cytoplasm</keyword>
<dbReference type="OrthoDB" id="148331at2759"/>
<dbReference type="FunFam" id="3.30.1460.20:FF:000005">
    <property type="entry name" value="Arp2/3 complex 34 kDa subunit"/>
    <property type="match status" value="1"/>
</dbReference>
<dbReference type="GO" id="GO:0034314">
    <property type="term" value="P:Arp2/3 complex-mediated actin nucleation"/>
    <property type="evidence" value="ECO:0007669"/>
    <property type="project" value="InterPro"/>
</dbReference>
<feature type="compositionally biased region" description="Low complexity" evidence="7">
    <location>
        <begin position="21"/>
        <end position="30"/>
    </location>
</feature>
<keyword evidence="5 6" id="KW-0206">Cytoskeleton</keyword>
<dbReference type="OMA" id="FRSYFHY"/>
<evidence type="ECO:0000256" key="5">
    <source>
        <dbReference type="ARBA" id="ARBA00023212"/>
    </source>
</evidence>
<reference evidence="8 9" key="1">
    <citation type="submission" date="2016-03" db="EMBL/GenBank/DDBJ databases">
        <title>Whole genome sequencing of Grifola frondosa 9006-11.</title>
        <authorList>
            <person name="Min B."/>
            <person name="Park H."/>
            <person name="Kim J.-G."/>
            <person name="Cho H."/>
            <person name="Oh Y.-L."/>
            <person name="Kong W.-S."/>
            <person name="Choi I.-G."/>
        </authorList>
    </citation>
    <scope>NUCLEOTIDE SEQUENCE [LARGE SCALE GENOMIC DNA]</scope>
    <source>
        <strain evidence="8 9">9006-11</strain>
    </source>
</reference>
<sequence length="352" mass="40227">SSKLGQHCLTPVPGHGHQHPSHTTPTTPSHNLAAHSSYHTHQQHCIMILLESHNYIIQTTLAEKCLKPSSLDVQFVDFDGVRFHLSTPERKTSLLLSMSIRCWDELVRYGVGDILQRQYGSLLKAQPESEYNVSLEIDLEQVPPEGEERDAFIKSISLLKRNALAAPFELSFKEQKQLEAAGSGQGELMALHYRDEEVIYVQASPDRVTVIFSTVFREETDRIFGKVFLQEFVDARRLPTIQSAPQVLYTTRDPPLEIRHLPGLHVSEDVGYVTFVLFPRHFTNPLVAEATISHIQLFRDYLHYHIKCSKAYMHSRMRHRVSEFQKVLNRAKTEAAVVDRKTATGRTMSMMR</sequence>
<evidence type="ECO:0000313" key="8">
    <source>
        <dbReference type="EMBL" id="OBZ72253.1"/>
    </source>
</evidence>
<name>A0A1C7M5L7_GRIFR</name>
<evidence type="ECO:0000256" key="4">
    <source>
        <dbReference type="ARBA" id="ARBA00023203"/>
    </source>
</evidence>
<evidence type="ECO:0000256" key="3">
    <source>
        <dbReference type="ARBA" id="ARBA00022490"/>
    </source>
</evidence>
<comment type="subcellular location">
    <subcellularLocation>
        <location evidence="1 6">Cytoplasm</location>
        <location evidence="1 6">Cytoskeleton</location>
    </subcellularLocation>
</comment>
<dbReference type="InterPro" id="IPR007188">
    <property type="entry name" value="ARPC2"/>
</dbReference>
<comment type="similarity">
    <text evidence="2 6">Belongs to the ARPC2 family.</text>
</comment>
<keyword evidence="9" id="KW-1185">Reference proteome</keyword>
<dbReference type="FunFam" id="3.30.1460.20:FF:000003">
    <property type="entry name" value="Arp2/3 complex 34 kDa subunit"/>
    <property type="match status" value="1"/>
</dbReference>
<comment type="function">
    <text evidence="6">Functions as actin-binding component of the Arp2/3 complex which is involved in regulation of actin polymerization and together with an activating nucleation-promoting factor (NPF) mediates the formation of branched actin networks.</text>
</comment>
<dbReference type="PANTHER" id="PTHR12058">
    <property type="entry name" value="ARP2/3 COMPLEX 34 KDA SUBUNIT"/>
    <property type="match status" value="1"/>
</dbReference>
<comment type="caution">
    <text evidence="8">The sequence shown here is derived from an EMBL/GenBank/DDBJ whole genome shotgun (WGS) entry which is preliminary data.</text>
</comment>
<dbReference type="PANTHER" id="PTHR12058:SF0">
    <property type="entry name" value="ACTIN-RELATED PROTEIN 2_3 COMPLEX SUBUNIT 2"/>
    <property type="match status" value="1"/>
</dbReference>
<evidence type="ECO:0000256" key="2">
    <source>
        <dbReference type="ARBA" id="ARBA00007192"/>
    </source>
</evidence>
<dbReference type="GO" id="GO:0005885">
    <property type="term" value="C:Arp2/3 protein complex"/>
    <property type="evidence" value="ECO:0007669"/>
    <property type="project" value="InterPro"/>
</dbReference>
<gene>
    <name evidence="8" type="primary">arc2</name>
    <name evidence="8" type="ORF">A0H81_07469</name>
</gene>
<keyword evidence="4 6" id="KW-0009">Actin-binding</keyword>
<evidence type="ECO:0000256" key="7">
    <source>
        <dbReference type="SAM" id="MobiDB-lite"/>
    </source>
</evidence>
<dbReference type="GO" id="GO:0030041">
    <property type="term" value="P:actin filament polymerization"/>
    <property type="evidence" value="ECO:0007669"/>
    <property type="project" value="InterPro"/>
</dbReference>
<dbReference type="AlphaFoldDB" id="A0A1C7M5L7"/>
<protein>
    <recommendedName>
        <fullName evidence="6">Arp2/3 complex 34 kDa subunit</fullName>
    </recommendedName>
</protein>
<dbReference type="Pfam" id="PF04045">
    <property type="entry name" value="P34-Arc"/>
    <property type="match status" value="1"/>
</dbReference>
<dbReference type="InterPro" id="IPR034666">
    <property type="entry name" value="ARPC2/4"/>
</dbReference>
<feature type="non-terminal residue" evidence="8">
    <location>
        <position position="1"/>
    </location>
</feature>
<evidence type="ECO:0000256" key="1">
    <source>
        <dbReference type="ARBA" id="ARBA00004245"/>
    </source>
</evidence>
<accession>A0A1C7M5L7</accession>
<dbReference type="GO" id="GO:0051015">
    <property type="term" value="F:actin filament binding"/>
    <property type="evidence" value="ECO:0007669"/>
    <property type="project" value="TreeGrafter"/>
</dbReference>